<evidence type="ECO:0000313" key="2">
    <source>
        <dbReference type="EMBL" id="JAH29674.1"/>
    </source>
</evidence>
<sequence length="40" mass="4662">MTVIITTLIHVHMQPSHNWLFWQLPLVANVIAMLFCTVIE</sequence>
<keyword evidence="1" id="KW-1133">Transmembrane helix</keyword>
<feature type="transmembrane region" description="Helical" evidence="1">
    <location>
        <begin position="20"/>
        <end position="39"/>
    </location>
</feature>
<reference evidence="2" key="2">
    <citation type="journal article" date="2015" name="Fish Shellfish Immunol.">
        <title>Early steps in the European eel (Anguilla anguilla)-Vibrio vulnificus interaction in the gills: Role of the RtxA13 toxin.</title>
        <authorList>
            <person name="Callol A."/>
            <person name="Pajuelo D."/>
            <person name="Ebbesson L."/>
            <person name="Teles M."/>
            <person name="MacKenzie S."/>
            <person name="Amaro C."/>
        </authorList>
    </citation>
    <scope>NUCLEOTIDE SEQUENCE</scope>
</reference>
<dbReference type="AlphaFoldDB" id="A0A0E9RKP1"/>
<reference evidence="2" key="1">
    <citation type="submission" date="2014-11" db="EMBL/GenBank/DDBJ databases">
        <authorList>
            <person name="Amaro Gonzalez C."/>
        </authorList>
    </citation>
    <scope>NUCLEOTIDE SEQUENCE</scope>
</reference>
<dbReference type="EMBL" id="GBXM01078903">
    <property type="protein sequence ID" value="JAH29674.1"/>
    <property type="molecule type" value="Transcribed_RNA"/>
</dbReference>
<evidence type="ECO:0000256" key="1">
    <source>
        <dbReference type="SAM" id="Phobius"/>
    </source>
</evidence>
<keyword evidence="1" id="KW-0812">Transmembrane</keyword>
<protein>
    <submittedName>
        <fullName evidence="2">Uncharacterized protein</fullName>
    </submittedName>
</protein>
<organism evidence="2">
    <name type="scientific">Anguilla anguilla</name>
    <name type="common">European freshwater eel</name>
    <name type="synonym">Muraena anguilla</name>
    <dbReference type="NCBI Taxonomy" id="7936"/>
    <lineage>
        <taxon>Eukaryota</taxon>
        <taxon>Metazoa</taxon>
        <taxon>Chordata</taxon>
        <taxon>Craniata</taxon>
        <taxon>Vertebrata</taxon>
        <taxon>Euteleostomi</taxon>
        <taxon>Actinopterygii</taxon>
        <taxon>Neopterygii</taxon>
        <taxon>Teleostei</taxon>
        <taxon>Anguilliformes</taxon>
        <taxon>Anguillidae</taxon>
        <taxon>Anguilla</taxon>
    </lineage>
</organism>
<name>A0A0E9RKP1_ANGAN</name>
<accession>A0A0E9RKP1</accession>
<keyword evidence="1" id="KW-0472">Membrane</keyword>
<proteinExistence type="predicted"/>